<protein>
    <recommendedName>
        <fullName evidence="8">Fatty acid hydroxylase domain-containing protein</fullName>
    </recommendedName>
</protein>
<evidence type="ECO:0000256" key="1">
    <source>
        <dbReference type="ARBA" id="ARBA00004370"/>
    </source>
</evidence>
<name>A0A8J8NMX4_HALGN</name>
<feature type="signal peptide" evidence="7">
    <location>
        <begin position="1"/>
        <end position="16"/>
    </location>
</feature>
<feature type="chain" id="PRO_5035325797" description="Fatty acid hydroxylase domain-containing protein" evidence="7">
    <location>
        <begin position="17"/>
        <end position="291"/>
    </location>
</feature>
<keyword evidence="2 6" id="KW-0812">Transmembrane</keyword>
<reference evidence="9" key="1">
    <citation type="submission" date="2019-06" db="EMBL/GenBank/DDBJ databases">
        <authorList>
            <person name="Zheng W."/>
        </authorList>
    </citation>
    <scope>NUCLEOTIDE SEQUENCE</scope>
    <source>
        <strain evidence="9">QDHG01</strain>
    </source>
</reference>
<dbReference type="AlphaFoldDB" id="A0A8J8NMX4"/>
<keyword evidence="10" id="KW-1185">Reference proteome</keyword>
<comment type="caution">
    <text evidence="9">The sequence shown here is derived from an EMBL/GenBank/DDBJ whole genome shotgun (WGS) entry which is preliminary data.</text>
</comment>
<evidence type="ECO:0000256" key="3">
    <source>
        <dbReference type="ARBA" id="ARBA00022989"/>
    </source>
</evidence>
<evidence type="ECO:0000259" key="8">
    <source>
        <dbReference type="Pfam" id="PF04116"/>
    </source>
</evidence>
<dbReference type="Pfam" id="PF04116">
    <property type="entry name" value="FA_hydroxylase"/>
    <property type="match status" value="1"/>
</dbReference>
<evidence type="ECO:0000313" key="10">
    <source>
        <dbReference type="Proteomes" id="UP000785679"/>
    </source>
</evidence>
<evidence type="ECO:0000256" key="2">
    <source>
        <dbReference type="ARBA" id="ARBA00022692"/>
    </source>
</evidence>
<organism evidence="9 10">
    <name type="scientific">Halteria grandinella</name>
    <dbReference type="NCBI Taxonomy" id="5974"/>
    <lineage>
        <taxon>Eukaryota</taxon>
        <taxon>Sar</taxon>
        <taxon>Alveolata</taxon>
        <taxon>Ciliophora</taxon>
        <taxon>Intramacronucleata</taxon>
        <taxon>Spirotrichea</taxon>
        <taxon>Stichotrichia</taxon>
        <taxon>Sporadotrichida</taxon>
        <taxon>Halteriidae</taxon>
        <taxon>Halteria</taxon>
    </lineage>
</organism>
<accession>A0A8J8NMX4</accession>
<sequence length="291" mass="34753">MLIFTSLWHIFWLAFSNLCMWGIYHLEHPFFERYKINTMPWPWNENRQEWNILLKKSLKTCFFNSFVCVPLTLIGTLYSDNFVVAYDFSVENLPDWKTFAANITFCMLCEDVAFHFMHRFLHWKVIYPYIHKQHHQYITTISIAAEYSHPIDYVFGALIPGSLGGIILGRRMHFVTFLLWSLMRTSETLDGHCGYEFSWSPYRLIPFSTSAAYHDFHHSHNVGNYSSFFSFWDTLFAQNKDYYQFQEKTKELIEKLEKEKEAFNEQVNKKLQDDAPSKRATEELEETLKED</sequence>
<feature type="transmembrane region" description="Helical" evidence="6">
    <location>
        <begin position="6"/>
        <end position="26"/>
    </location>
</feature>
<dbReference type="GO" id="GO:0016491">
    <property type="term" value="F:oxidoreductase activity"/>
    <property type="evidence" value="ECO:0007669"/>
    <property type="project" value="InterPro"/>
</dbReference>
<comment type="subcellular location">
    <subcellularLocation>
        <location evidence="1">Membrane</location>
    </subcellularLocation>
</comment>
<dbReference type="OrthoDB" id="1658724at2759"/>
<evidence type="ECO:0000256" key="6">
    <source>
        <dbReference type="SAM" id="Phobius"/>
    </source>
</evidence>
<evidence type="ECO:0000256" key="4">
    <source>
        <dbReference type="ARBA" id="ARBA00023136"/>
    </source>
</evidence>
<dbReference type="PANTHER" id="PTHR11863">
    <property type="entry name" value="STEROL DESATURASE"/>
    <property type="match status" value="1"/>
</dbReference>
<dbReference type="Proteomes" id="UP000785679">
    <property type="component" value="Unassembled WGS sequence"/>
</dbReference>
<keyword evidence="7" id="KW-0732">Signal</keyword>
<evidence type="ECO:0000256" key="5">
    <source>
        <dbReference type="SAM" id="MobiDB-lite"/>
    </source>
</evidence>
<dbReference type="GO" id="GO:0005506">
    <property type="term" value="F:iron ion binding"/>
    <property type="evidence" value="ECO:0007669"/>
    <property type="project" value="InterPro"/>
</dbReference>
<keyword evidence="4 6" id="KW-0472">Membrane</keyword>
<dbReference type="GO" id="GO:0016020">
    <property type="term" value="C:membrane"/>
    <property type="evidence" value="ECO:0007669"/>
    <property type="project" value="UniProtKB-SubCell"/>
</dbReference>
<feature type="domain" description="Fatty acid hydroxylase" evidence="8">
    <location>
        <begin position="104"/>
        <end position="236"/>
    </location>
</feature>
<feature type="region of interest" description="Disordered" evidence="5">
    <location>
        <begin position="266"/>
        <end position="291"/>
    </location>
</feature>
<gene>
    <name evidence="9" type="ORF">FGO68_gene16576</name>
</gene>
<dbReference type="GO" id="GO:0008610">
    <property type="term" value="P:lipid biosynthetic process"/>
    <property type="evidence" value="ECO:0007669"/>
    <property type="project" value="InterPro"/>
</dbReference>
<dbReference type="EMBL" id="RRYP01010667">
    <property type="protein sequence ID" value="TNV78241.1"/>
    <property type="molecule type" value="Genomic_DNA"/>
</dbReference>
<proteinExistence type="predicted"/>
<evidence type="ECO:0000313" key="9">
    <source>
        <dbReference type="EMBL" id="TNV78241.1"/>
    </source>
</evidence>
<dbReference type="InterPro" id="IPR050307">
    <property type="entry name" value="Sterol_Desaturase_Related"/>
</dbReference>
<evidence type="ECO:0000256" key="7">
    <source>
        <dbReference type="SAM" id="SignalP"/>
    </source>
</evidence>
<dbReference type="InterPro" id="IPR006694">
    <property type="entry name" value="Fatty_acid_hydroxylase"/>
</dbReference>
<keyword evidence="3 6" id="KW-1133">Transmembrane helix</keyword>